<protein>
    <submittedName>
        <fullName evidence="6">ATP-binding cassette domain-containing protein</fullName>
    </submittedName>
</protein>
<sequence>MIHVEHLHKTFTSRGGSPLRPVRRVHEAVRDISFQVAPGEVVGYLGPNGAGKSTTVKILTGLLVPDRGEVRVGGLVPWKSRRQHVARLGAVFGQRTTLWWDLPVRDSLELLRHVYRVPPARWQANLTTFTELLDLGPFLHTPARALSLGQRMRADLAAALLHDPELLFLDEPTVGLDVVAKERIRDFVAHVSRERGVTVLLTTHDLGDVERLARRVLIIDHGQLLYDGDLGQLQTRYGSARELHVDYDASPADAQVPGLTLLGTEGPRARYAFTGPAAGPIARVTAHAPVRDLTVKEPDIEATIRRIYEGGLLRGRYTRGHDALHCSPTCAAWRGPFAALAPSHGGAGAAGHRASAGPVAAARRSPRPVLDCGGGAGRAGRVAAAAAGARPRAGHNAGPRPAPRDDHDGAPDCSAAGPAGDAGAGRRPLCP</sequence>
<dbReference type="PROSITE" id="PS50893">
    <property type="entry name" value="ABC_TRANSPORTER_2"/>
    <property type="match status" value="1"/>
</dbReference>
<evidence type="ECO:0000313" key="7">
    <source>
        <dbReference type="Proteomes" id="UP001596317"/>
    </source>
</evidence>
<feature type="compositionally biased region" description="Low complexity" evidence="4">
    <location>
        <begin position="411"/>
        <end position="421"/>
    </location>
</feature>
<feature type="domain" description="ABC transporter" evidence="5">
    <location>
        <begin position="2"/>
        <end position="246"/>
    </location>
</feature>
<dbReference type="InterPro" id="IPR050763">
    <property type="entry name" value="ABC_transporter_ATP-binding"/>
</dbReference>
<dbReference type="PANTHER" id="PTHR42711:SF1">
    <property type="entry name" value="ABC-TRANSPORT PROTEIN, ATP-BINDING COMPONENT"/>
    <property type="match status" value="1"/>
</dbReference>
<evidence type="ECO:0000313" key="6">
    <source>
        <dbReference type="EMBL" id="MFC6660340.1"/>
    </source>
</evidence>
<dbReference type="PROSITE" id="PS00211">
    <property type="entry name" value="ABC_TRANSPORTER_1"/>
    <property type="match status" value="1"/>
</dbReference>
<dbReference type="RefSeq" id="WP_380055320.1">
    <property type="nucleotide sequence ID" value="NZ_JBHSWB010000001.1"/>
</dbReference>
<keyword evidence="7" id="KW-1185">Reference proteome</keyword>
<dbReference type="PANTHER" id="PTHR42711">
    <property type="entry name" value="ABC TRANSPORTER ATP-BINDING PROTEIN"/>
    <property type="match status" value="1"/>
</dbReference>
<dbReference type="Gene3D" id="3.40.50.300">
    <property type="entry name" value="P-loop containing nucleotide triphosphate hydrolases"/>
    <property type="match status" value="1"/>
</dbReference>
<dbReference type="EMBL" id="JBHSWB010000001">
    <property type="protein sequence ID" value="MFC6660340.1"/>
    <property type="molecule type" value="Genomic_DNA"/>
</dbReference>
<dbReference type="Pfam" id="PF00005">
    <property type="entry name" value="ABC_tran"/>
    <property type="match status" value="1"/>
</dbReference>
<evidence type="ECO:0000259" key="5">
    <source>
        <dbReference type="PROSITE" id="PS50893"/>
    </source>
</evidence>
<proteinExistence type="predicted"/>
<accession>A0ABW1ZKK0</accession>
<dbReference type="InterPro" id="IPR003439">
    <property type="entry name" value="ABC_transporter-like_ATP-bd"/>
</dbReference>
<keyword evidence="2" id="KW-0547">Nucleotide-binding</keyword>
<dbReference type="InterPro" id="IPR017871">
    <property type="entry name" value="ABC_transporter-like_CS"/>
</dbReference>
<evidence type="ECO:0000256" key="4">
    <source>
        <dbReference type="SAM" id="MobiDB-lite"/>
    </source>
</evidence>
<reference evidence="7" key="1">
    <citation type="journal article" date="2019" name="Int. J. Syst. Evol. Microbiol.">
        <title>The Global Catalogue of Microorganisms (GCM) 10K type strain sequencing project: providing services to taxonomists for standard genome sequencing and annotation.</title>
        <authorList>
            <consortium name="The Broad Institute Genomics Platform"/>
            <consortium name="The Broad Institute Genome Sequencing Center for Infectious Disease"/>
            <person name="Wu L."/>
            <person name="Ma J."/>
        </authorList>
    </citation>
    <scope>NUCLEOTIDE SEQUENCE [LARGE SCALE GENOMIC DNA]</scope>
    <source>
        <strain evidence="7">CCUG 63830</strain>
    </source>
</reference>
<dbReference type="InterPro" id="IPR027417">
    <property type="entry name" value="P-loop_NTPase"/>
</dbReference>
<dbReference type="SMART" id="SM00382">
    <property type="entry name" value="AAA"/>
    <property type="match status" value="1"/>
</dbReference>
<name>A0ABW1ZKK0_9DEIO</name>
<feature type="region of interest" description="Disordered" evidence="4">
    <location>
        <begin position="383"/>
        <end position="431"/>
    </location>
</feature>
<dbReference type="SUPFAM" id="SSF52540">
    <property type="entry name" value="P-loop containing nucleoside triphosphate hydrolases"/>
    <property type="match status" value="1"/>
</dbReference>
<evidence type="ECO:0000256" key="1">
    <source>
        <dbReference type="ARBA" id="ARBA00022448"/>
    </source>
</evidence>
<feature type="compositionally biased region" description="Low complexity" evidence="4">
    <location>
        <begin position="383"/>
        <end position="399"/>
    </location>
</feature>
<gene>
    <name evidence="6" type="ORF">ACFP90_08190</name>
</gene>
<evidence type="ECO:0000256" key="2">
    <source>
        <dbReference type="ARBA" id="ARBA00022741"/>
    </source>
</evidence>
<organism evidence="6 7">
    <name type="scientific">Deinococcus multiflagellatus</name>
    <dbReference type="NCBI Taxonomy" id="1656887"/>
    <lineage>
        <taxon>Bacteria</taxon>
        <taxon>Thermotogati</taxon>
        <taxon>Deinococcota</taxon>
        <taxon>Deinococci</taxon>
        <taxon>Deinococcales</taxon>
        <taxon>Deinococcaceae</taxon>
        <taxon>Deinococcus</taxon>
    </lineage>
</organism>
<evidence type="ECO:0000256" key="3">
    <source>
        <dbReference type="ARBA" id="ARBA00022840"/>
    </source>
</evidence>
<dbReference type="InterPro" id="IPR003593">
    <property type="entry name" value="AAA+_ATPase"/>
</dbReference>
<dbReference type="GO" id="GO:0005524">
    <property type="term" value="F:ATP binding"/>
    <property type="evidence" value="ECO:0007669"/>
    <property type="project" value="UniProtKB-KW"/>
</dbReference>
<keyword evidence="3 6" id="KW-0067">ATP-binding</keyword>
<keyword evidence="1" id="KW-0813">Transport</keyword>
<comment type="caution">
    <text evidence="6">The sequence shown here is derived from an EMBL/GenBank/DDBJ whole genome shotgun (WGS) entry which is preliminary data.</text>
</comment>
<dbReference type="Proteomes" id="UP001596317">
    <property type="component" value="Unassembled WGS sequence"/>
</dbReference>